<evidence type="ECO:0000313" key="2">
    <source>
        <dbReference type="EMBL" id="QHS91472.1"/>
    </source>
</evidence>
<reference evidence="2" key="1">
    <citation type="journal article" date="2020" name="Nature">
        <title>Giant virus diversity and host interactions through global metagenomics.</title>
        <authorList>
            <person name="Schulz F."/>
            <person name="Roux S."/>
            <person name="Paez-Espino D."/>
            <person name="Jungbluth S."/>
            <person name="Walsh D.A."/>
            <person name="Denef V.J."/>
            <person name="McMahon K.D."/>
            <person name="Konstantinidis K.T."/>
            <person name="Eloe-Fadrosh E.A."/>
            <person name="Kyrpides N.C."/>
            <person name="Woyke T."/>
        </authorList>
    </citation>
    <scope>NUCLEOTIDE SEQUENCE</scope>
    <source>
        <strain evidence="2">GVMAG-M-3300013006-15</strain>
    </source>
</reference>
<proteinExistence type="predicted"/>
<organism evidence="2">
    <name type="scientific">viral metagenome</name>
    <dbReference type="NCBI Taxonomy" id="1070528"/>
    <lineage>
        <taxon>unclassified sequences</taxon>
        <taxon>metagenomes</taxon>
        <taxon>organismal metagenomes</taxon>
    </lineage>
</organism>
<protein>
    <submittedName>
        <fullName evidence="2">Uncharacterized protein</fullName>
    </submittedName>
</protein>
<evidence type="ECO:0000256" key="1">
    <source>
        <dbReference type="SAM" id="MobiDB-lite"/>
    </source>
</evidence>
<dbReference type="AlphaFoldDB" id="A0A6C0BHI8"/>
<accession>A0A6C0BHI8</accession>
<feature type="region of interest" description="Disordered" evidence="1">
    <location>
        <begin position="1"/>
        <end position="26"/>
    </location>
</feature>
<dbReference type="EMBL" id="MN739162">
    <property type="protein sequence ID" value="QHS91472.1"/>
    <property type="molecule type" value="Genomic_DNA"/>
</dbReference>
<sequence length="154" mass="17398">MSGQIVLPQPPALPHGPQPQLQSPQPQQLLQQSVRAWVHFDNLSSNLSKQATNARNQKQIHEKEIQNILGAMKQQHAVLEVNGARLQFQQKESKSNLSWSWLQDQLRTWFSSPEAPASSVLGMQGRAPQSKADDLFKFLQSKRTIKIAETLEKI</sequence>
<feature type="compositionally biased region" description="Pro residues" evidence="1">
    <location>
        <begin position="8"/>
        <end position="17"/>
    </location>
</feature>
<name>A0A6C0BHI8_9ZZZZ</name>